<gene>
    <name evidence="1" type="ORF">MetMK1DRAFT_00003120</name>
</gene>
<dbReference type="STRING" id="671065.MetMK1DRAFT_00003120"/>
<name>H2C4E5_9CREN</name>
<dbReference type="HOGENOM" id="CLU_3394529_0_0_2"/>
<dbReference type="Proteomes" id="UP000003980">
    <property type="component" value="Unassembled WGS sequence"/>
</dbReference>
<evidence type="ECO:0000313" key="1">
    <source>
        <dbReference type="EMBL" id="EHP69810.1"/>
    </source>
</evidence>
<proteinExistence type="predicted"/>
<protein>
    <submittedName>
        <fullName evidence="1">Uncharacterized protein</fullName>
    </submittedName>
</protein>
<evidence type="ECO:0000313" key="2">
    <source>
        <dbReference type="Proteomes" id="UP000003980"/>
    </source>
</evidence>
<sequence length="31" mass="3647">MWKVESILDKEMGEKTTIKVNENTLKVLKKL</sequence>
<dbReference type="EMBL" id="JH597761">
    <property type="protein sequence ID" value="EHP69810.1"/>
    <property type="molecule type" value="Genomic_DNA"/>
</dbReference>
<accession>H2C4E5</accession>
<dbReference type="AlphaFoldDB" id="H2C4E5"/>
<organism evidence="1 2">
    <name type="scientific">Metallosphaera yellowstonensis MK1</name>
    <dbReference type="NCBI Taxonomy" id="671065"/>
    <lineage>
        <taxon>Archaea</taxon>
        <taxon>Thermoproteota</taxon>
        <taxon>Thermoprotei</taxon>
        <taxon>Sulfolobales</taxon>
        <taxon>Sulfolobaceae</taxon>
        <taxon>Metallosphaera</taxon>
    </lineage>
</organism>
<reference evidence="1 2" key="1">
    <citation type="submission" date="2012-01" db="EMBL/GenBank/DDBJ databases">
        <title>Improved High-Quality Draft sequence of Metallosphaera yellowstonensis MK1.</title>
        <authorList>
            <consortium name="US DOE Joint Genome Institute"/>
            <person name="Lucas S."/>
            <person name="Han J."/>
            <person name="Cheng J.-F."/>
            <person name="Goodwin L."/>
            <person name="Pitluck S."/>
            <person name="Peters L."/>
            <person name="Teshima H."/>
            <person name="Detter J.C."/>
            <person name="Han C."/>
            <person name="Tapia R."/>
            <person name="Land M."/>
            <person name="Hauser L."/>
            <person name="Kyrpides N."/>
            <person name="Kozubal M."/>
            <person name="Macur R.E."/>
            <person name="Jay Z."/>
            <person name="Inskeep W."/>
            <person name="Woyke T."/>
        </authorList>
    </citation>
    <scope>NUCLEOTIDE SEQUENCE [LARGE SCALE GENOMIC DNA]</scope>
    <source>
        <strain evidence="1 2">MK1</strain>
    </source>
</reference>
<keyword evidence="2" id="KW-1185">Reference proteome</keyword>